<name>A0A2S0N3K5_9BURK</name>
<gene>
    <name evidence="1" type="ORF">C6571_16735</name>
</gene>
<sequence length="125" mass="13888">MKYLAPRHLPTLGQLLPDLGNPSPREIARYLDVTERTVYSWRAAGIAPKAATLALFWESSYGLSALDAELFNTAQVHRCLSESLGNEVKNLQSRIARLEKTGQFGCANAPFMRPINVMLLDSQRA</sequence>
<reference evidence="1 2" key="1">
    <citation type="submission" date="2018-03" db="EMBL/GenBank/DDBJ databases">
        <title>Genome sequencing of Simplicispira sp.</title>
        <authorList>
            <person name="Kim S.-J."/>
            <person name="Heo J."/>
            <person name="Kwon S.-W."/>
        </authorList>
    </citation>
    <scope>NUCLEOTIDE SEQUENCE [LARGE SCALE GENOMIC DNA]</scope>
    <source>
        <strain evidence="1 2">SC1-8</strain>
    </source>
</reference>
<protein>
    <submittedName>
        <fullName evidence="1">Uncharacterized protein</fullName>
    </submittedName>
</protein>
<dbReference type="RefSeq" id="WP_106447694.1">
    <property type="nucleotide sequence ID" value="NZ_CP027669.1"/>
</dbReference>
<keyword evidence="2" id="KW-1185">Reference proteome</keyword>
<proteinExistence type="predicted"/>
<accession>A0A2S0N3K5</accession>
<organism evidence="1 2">
    <name type="scientific">Simplicispira suum</name>
    <dbReference type="NCBI Taxonomy" id="2109915"/>
    <lineage>
        <taxon>Bacteria</taxon>
        <taxon>Pseudomonadati</taxon>
        <taxon>Pseudomonadota</taxon>
        <taxon>Betaproteobacteria</taxon>
        <taxon>Burkholderiales</taxon>
        <taxon>Comamonadaceae</taxon>
        <taxon>Simplicispira</taxon>
    </lineage>
</organism>
<dbReference type="AlphaFoldDB" id="A0A2S0N3K5"/>
<dbReference type="KEGG" id="simp:C6571_16735"/>
<evidence type="ECO:0000313" key="2">
    <source>
        <dbReference type="Proteomes" id="UP000239326"/>
    </source>
</evidence>
<dbReference type="Proteomes" id="UP000239326">
    <property type="component" value="Chromosome"/>
</dbReference>
<dbReference type="OrthoDB" id="8913478at2"/>
<evidence type="ECO:0000313" key="1">
    <source>
        <dbReference type="EMBL" id="AVO42719.1"/>
    </source>
</evidence>
<dbReference type="EMBL" id="CP027669">
    <property type="protein sequence ID" value="AVO42719.1"/>
    <property type="molecule type" value="Genomic_DNA"/>
</dbReference>